<dbReference type="InterPro" id="IPR036936">
    <property type="entry name" value="CRIB_dom_sf"/>
</dbReference>
<dbReference type="InterPro" id="IPR033923">
    <property type="entry name" value="PAK_BD"/>
</dbReference>
<dbReference type="PROSITE" id="PS00108">
    <property type="entry name" value="PROTEIN_KINASE_ST"/>
    <property type="match status" value="1"/>
</dbReference>
<keyword evidence="5" id="KW-0808">Transferase</keyword>
<evidence type="ECO:0000256" key="6">
    <source>
        <dbReference type="ARBA" id="ARBA00022741"/>
    </source>
</evidence>
<feature type="compositionally biased region" description="Acidic residues" evidence="10">
    <location>
        <begin position="171"/>
        <end position="194"/>
    </location>
</feature>
<protein>
    <recommendedName>
        <fullName evidence="2">non-specific serine/threonine protein kinase</fullName>
        <ecNumber evidence="2">2.7.11.1</ecNumber>
    </recommendedName>
</protein>
<dbReference type="InterPro" id="IPR017441">
    <property type="entry name" value="Protein_kinase_ATP_BS"/>
</dbReference>
<keyword evidence="3" id="KW-0963">Cytoplasm</keyword>
<proteinExistence type="predicted"/>
<dbReference type="Pfam" id="PF00786">
    <property type="entry name" value="PBD"/>
    <property type="match status" value="1"/>
</dbReference>
<dbReference type="InterPro" id="IPR008271">
    <property type="entry name" value="Ser/Thr_kinase_AS"/>
</dbReference>
<evidence type="ECO:0000256" key="2">
    <source>
        <dbReference type="ARBA" id="ARBA00012513"/>
    </source>
</evidence>
<dbReference type="GO" id="GO:0005737">
    <property type="term" value="C:cytoplasm"/>
    <property type="evidence" value="ECO:0007669"/>
    <property type="project" value="UniProtKB-SubCell"/>
</dbReference>
<dbReference type="AlphaFoldDB" id="A0A3Q3FKR8"/>
<keyword evidence="7" id="KW-0418">Kinase</keyword>
<dbReference type="GO" id="GO:0005524">
    <property type="term" value="F:ATP binding"/>
    <property type="evidence" value="ECO:0007669"/>
    <property type="project" value="UniProtKB-UniRule"/>
</dbReference>
<dbReference type="Pfam" id="PF00069">
    <property type="entry name" value="Pkinase"/>
    <property type="match status" value="1"/>
</dbReference>
<evidence type="ECO:0000256" key="7">
    <source>
        <dbReference type="ARBA" id="ARBA00022777"/>
    </source>
</evidence>
<dbReference type="FunFam" id="1.10.510.10:FF:000011">
    <property type="entry name" value="Non-specific serine/threonine protein kinase"/>
    <property type="match status" value="1"/>
</dbReference>
<keyword evidence="6 9" id="KW-0547">Nucleotide-binding</keyword>
<evidence type="ECO:0000256" key="5">
    <source>
        <dbReference type="ARBA" id="ARBA00022679"/>
    </source>
</evidence>
<dbReference type="InterPro" id="IPR011009">
    <property type="entry name" value="Kinase-like_dom_sf"/>
</dbReference>
<dbReference type="PROSITE" id="PS50108">
    <property type="entry name" value="CRIB"/>
    <property type="match status" value="1"/>
</dbReference>
<evidence type="ECO:0000259" key="12">
    <source>
        <dbReference type="PROSITE" id="PS50108"/>
    </source>
</evidence>
<dbReference type="Gene3D" id="1.10.510.10">
    <property type="entry name" value="Transferase(Phosphotransferase) domain 1"/>
    <property type="match status" value="1"/>
</dbReference>
<evidence type="ECO:0000256" key="9">
    <source>
        <dbReference type="PROSITE-ProRule" id="PRU10141"/>
    </source>
</evidence>
<evidence type="ECO:0000313" key="13">
    <source>
        <dbReference type="Ensembl" id="ENSKMAP00000013412.1"/>
    </source>
</evidence>
<dbReference type="FunFam" id="3.90.810.10:FF:000001">
    <property type="entry name" value="Non-specific serine/threonine protein kinase"/>
    <property type="match status" value="1"/>
</dbReference>
<dbReference type="PANTHER" id="PTHR45832:SF11">
    <property type="entry name" value="SERINE_THREONINE-PROTEIN KINASE PAK 3"/>
    <property type="match status" value="1"/>
</dbReference>
<comment type="subcellular location">
    <subcellularLocation>
        <location evidence="1">Cytoplasm</location>
    </subcellularLocation>
</comment>
<dbReference type="GO" id="GO:0004674">
    <property type="term" value="F:protein serine/threonine kinase activity"/>
    <property type="evidence" value="ECO:0007669"/>
    <property type="project" value="UniProtKB-KW"/>
</dbReference>
<dbReference type="GeneID" id="108245238"/>
<dbReference type="Gene3D" id="3.30.200.20">
    <property type="entry name" value="Phosphorylase Kinase, domain 1"/>
    <property type="match status" value="1"/>
</dbReference>
<dbReference type="Ensembl" id="ENSKMAT00000013620.1">
    <property type="protein sequence ID" value="ENSKMAP00000013412.1"/>
    <property type="gene ID" value="ENSKMAG00000010018.1"/>
</dbReference>
<evidence type="ECO:0000256" key="1">
    <source>
        <dbReference type="ARBA" id="ARBA00004496"/>
    </source>
</evidence>
<dbReference type="Proteomes" id="UP000264800">
    <property type="component" value="Unplaced"/>
</dbReference>
<dbReference type="SMART" id="SM00285">
    <property type="entry name" value="PBD"/>
    <property type="match status" value="1"/>
</dbReference>
<dbReference type="OrthoDB" id="1022360at2759"/>
<dbReference type="FunFam" id="3.30.200.20:FF:000069">
    <property type="entry name" value="Non-specific serine/threonine protein kinase"/>
    <property type="match status" value="1"/>
</dbReference>
<dbReference type="InterPro" id="IPR051931">
    <property type="entry name" value="PAK3-like"/>
</dbReference>
<dbReference type="InterPro" id="IPR000719">
    <property type="entry name" value="Prot_kinase_dom"/>
</dbReference>
<evidence type="ECO:0000256" key="3">
    <source>
        <dbReference type="ARBA" id="ARBA00022490"/>
    </source>
</evidence>
<feature type="compositionally biased region" description="Basic and acidic residues" evidence="10">
    <location>
        <begin position="62"/>
        <end position="71"/>
    </location>
</feature>
<reference evidence="13" key="2">
    <citation type="submission" date="2025-09" db="UniProtKB">
        <authorList>
            <consortium name="Ensembl"/>
        </authorList>
    </citation>
    <scope>IDENTIFICATION</scope>
</reference>
<evidence type="ECO:0000256" key="4">
    <source>
        <dbReference type="ARBA" id="ARBA00022527"/>
    </source>
</evidence>
<dbReference type="SMART" id="SM00220">
    <property type="entry name" value="S_TKc"/>
    <property type="match status" value="1"/>
</dbReference>
<dbReference type="InterPro" id="IPR000095">
    <property type="entry name" value="CRIB_dom"/>
</dbReference>
<evidence type="ECO:0000256" key="10">
    <source>
        <dbReference type="SAM" id="MobiDB-lite"/>
    </source>
</evidence>
<organism evidence="13 14">
    <name type="scientific">Kryptolebias marmoratus</name>
    <name type="common">Mangrove killifish</name>
    <name type="synonym">Rivulus marmoratus</name>
    <dbReference type="NCBI Taxonomy" id="37003"/>
    <lineage>
        <taxon>Eukaryota</taxon>
        <taxon>Metazoa</taxon>
        <taxon>Chordata</taxon>
        <taxon>Craniata</taxon>
        <taxon>Vertebrata</taxon>
        <taxon>Euteleostomi</taxon>
        <taxon>Actinopterygii</taxon>
        <taxon>Neopterygii</taxon>
        <taxon>Teleostei</taxon>
        <taxon>Neoteleostei</taxon>
        <taxon>Acanthomorphata</taxon>
        <taxon>Ovalentaria</taxon>
        <taxon>Atherinomorphae</taxon>
        <taxon>Cyprinodontiformes</taxon>
        <taxon>Rivulidae</taxon>
        <taxon>Kryptolebias</taxon>
    </lineage>
</organism>
<evidence type="ECO:0000313" key="14">
    <source>
        <dbReference type="Proteomes" id="UP000264800"/>
    </source>
</evidence>
<accession>A0A3Q3FKR8</accession>
<reference evidence="13" key="1">
    <citation type="submission" date="2025-08" db="UniProtKB">
        <authorList>
            <consortium name="Ensembl"/>
        </authorList>
    </citation>
    <scope>IDENTIFICATION</scope>
</reference>
<evidence type="ECO:0000256" key="8">
    <source>
        <dbReference type="ARBA" id="ARBA00022840"/>
    </source>
</evidence>
<keyword evidence="8 9" id="KW-0067">ATP-binding</keyword>
<dbReference type="Gene3D" id="3.90.810.10">
    <property type="entry name" value="CRIB domain"/>
    <property type="match status" value="1"/>
</dbReference>
<feature type="domain" description="CRIB" evidence="12">
    <location>
        <begin position="69"/>
        <end position="82"/>
    </location>
</feature>
<keyword evidence="14" id="KW-1185">Reference proteome</keyword>
<dbReference type="CDD" id="cd01093">
    <property type="entry name" value="CRIB_PAK_like"/>
    <property type="match status" value="1"/>
</dbReference>
<dbReference type="EC" id="2.7.11.1" evidence="2"/>
<dbReference type="GeneTree" id="ENSGT00950000182988"/>
<name>A0A3Q3FKR8_KRYMA</name>
<feature type="domain" description="Protein kinase" evidence="11">
    <location>
        <begin position="278"/>
        <end position="529"/>
    </location>
</feature>
<keyword evidence="4" id="KW-0723">Serine/threonine-protein kinase</keyword>
<dbReference type="PROSITE" id="PS00107">
    <property type="entry name" value="PROTEIN_KINASE_ATP"/>
    <property type="match status" value="1"/>
</dbReference>
<feature type="compositionally biased region" description="Polar residues" evidence="10">
    <location>
        <begin position="230"/>
        <end position="244"/>
    </location>
</feature>
<dbReference type="PANTHER" id="PTHR45832">
    <property type="entry name" value="SERINE/THREONINE-PROTEIN KINASE SAMKA-RELATED-RELATED"/>
    <property type="match status" value="1"/>
</dbReference>
<feature type="binding site" evidence="9">
    <location>
        <position position="307"/>
    </location>
    <ligand>
        <name>ATP</name>
        <dbReference type="ChEBI" id="CHEBI:30616"/>
    </ligand>
</feature>
<dbReference type="SUPFAM" id="SSF56112">
    <property type="entry name" value="Protein kinase-like (PK-like)"/>
    <property type="match status" value="1"/>
</dbReference>
<feature type="region of interest" description="Disordered" evidence="10">
    <location>
        <begin position="156"/>
        <end position="257"/>
    </location>
</feature>
<evidence type="ECO:0000259" key="11">
    <source>
        <dbReference type="PROSITE" id="PS50011"/>
    </source>
</evidence>
<feature type="region of interest" description="Disordered" evidence="10">
    <location>
        <begin position="1"/>
        <end position="71"/>
    </location>
</feature>
<dbReference type="PROSITE" id="PS50011">
    <property type="entry name" value="PROTEIN_KINASE_DOM"/>
    <property type="match status" value="1"/>
</dbReference>
<sequence>MSDSVDIEEKPPAPPLRMNSSSRDSSSVNHASKPLPMAPEEKNKKARLRSIFPGGDKTNKKKEKERPEISLPSDFEHTIHVGFDAVTGEFTGIPEQWARLLQTSNITKLEQKKNPQAVLDVLKFYDSKETVNNQKYMSFTSGDKTAHGYIAANTLGAKTSTTEPPIAPPVSEEEDEEEEEEEEEEENEDDDDELPPVIAPRPEHTKSIYTRSVMDPPKPPTPVKEVLTPPESQVQPENTSNTMYRHTDRQRKKSKMTDEEILERLRSIVSVGDPKKKYTRFEKIGQGASGTVYTAIDIATGQEVAIKQMNLQQQPKKELIINEILVMRENKNSNIVNYLDSYLVGDELWVVMEYLAGGSLTDVVTETCMDEGQIAAVCRECLQALDFLHSNQVIHRDIKSDNILLGMDGSVKLTDFGFCAQITPEQNKRSTMVGTPYWMAPEVVTRKAYGPKVDIWSLGIMAIEMVEGEPPYLNENPLRALYLIATNGTPELQNPERLSSVFRDFLNRCLEMDVDRRGSAKELLQHSFLKLAKPLSSLTPLIVAAKEAIKNSSR</sequence>
<dbReference type="RefSeq" id="XP_017287475.1">
    <property type="nucleotide sequence ID" value="XM_017431986.1"/>
</dbReference>